<dbReference type="AlphaFoldDB" id="A0A9W6YM08"/>
<accession>A0A9W6YM08</accession>
<feature type="region of interest" description="Disordered" evidence="1">
    <location>
        <begin position="212"/>
        <end position="238"/>
    </location>
</feature>
<dbReference type="EMBL" id="BSXT01008782">
    <property type="protein sequence ID" value="GMF66993.1"/>
    <property type="molecule type" value="Genomic_DNA"/>
</dbReference>
<organism evidence="2 3">
    <name type="scientific">Phytophthora fragariaefolia</name>
    <dbReference type="NCBI Taxonomy" id="1490495"/>
    <lineage>
        <taxon>Eukaryota</taxon>
        <taxon>Sar</taxon>
        <taxon>Stramenopiles</taxon>
        <taxon>Oomycota</taxon>
        <taxon>Peronosporomycetes</taxon>
        <taxon>Peronosporales</taxon>
        <taxon>Peronosporaceae</taxon>
        <taxon>Phytophthora</taxon>
    </lineage>
</organism>
<feature type="compositionally biased region" description="Polar residues" evidence="1">
    <location>
        <begin position="180"/>
        <end position="189"/>
    </location>
</feature>
<protein>
    <submittedName>
        <fullName evidence="2">Unnamed protein product</fullName>
    </submittedName>
</protein>
<feature type="compositionally biased region" description="Polar residues" evidence="1">
    <location>
        <begin position="122"/>
        <end position="132"/>
    </location>
</feature>
<feature type="region of interest" description="Disordered" evidence="1">
    <location>
        <begin position="64"/>
        <end position="195"/>
    </location>
</feature>
<feature type="region of interest" description="Disordered" evidence="1">
    <location>
        <begin position="1"/>
        <end position="44"/>
    </location>
</feature>
<feature type="compositionally biased region" description="Basic residues" evidence="1">
    <location>
        <begin position="103"/>
        <end position="114"/>
    </location>
</feature>
<name>A0A9W6YM08_9STRA</name>
<evidence type="ECO:0000313" key="3">
    <source>
        <dbReference type="Proteomes" id="UP001165121"/>
    </source>
</evidence>
<comment type="caution">
    <text evidence="2">The sequence shown here is derived from an EMBL/GenBank/DDBJ whole genome shotgun (WGS) entry which is preliminary data.</text>
</comment>
<reference evidence="2" key="1">
    <citation type="submission" date="2023-04" db="EMBL/GenBank/DDBJ databases">
        <title>Phytophthora fragariaefolia NBRC 109709.</title>
        <authorList>
            <person name="Ichikawa N."/>
            <person name="Sato H."/>
            <person name="Tonouchi N."/>
        </authorList>
    </citation>
    <scope>NUCLEOTIDE SEQUENCE</scope>
    <source>
        <strain evidence="2">NBRC 109709</strain>
    </source>
</reference>
<feature type="compositionally biased region" description="Basic and acidic residues" evidence="1">
    <location>
        <begin position="164"/>
        <end position="179"/>
    </location>
</feature>
<dbReference type="OrthoDB" id="129740at2759"/>
<proteinExistence type="predicted"/>
<evidence type="ECO:0000313" key="2">
    <source>
        <dbReference type="EMBL" id="GMF66993.1"/>
    </source>
</evidence>
<gene>
    <name evidence="2" type="ORF">Pfra01_002833600</name>
</gene>
<sequence length="238" mass="25524">MMKDLWASSCSRRECQSPEFELEEDQGGGGYSKKKVPSPPQPVGVILSRDGFVTDAALATELGLFDEYIRGDSDEEKSEVPSNSMGTPPPGPTQSQQADAAHTPKRKVAGRPKKKSSEPRATVTSPSRTPLQRNPAKVASDAAEVNANPKKSAISARLGAQDLRVFRDNIAKLTKRDLSETSTPDGDTSYTKKKRIRTARKLADLEKTLQAVEKQEASGRGGDAAAISSRGGEEGATR</sequence>
<evidence type="ECO:0000256" key="1">
    <source>
        <dbReference type="SAM" id="MobiDB-lite"/>
    </source>
</evidence>
<keyword evidence="3" id="KW-1185">Reference proteome</keyword>
<dbReference type="Proteomes" id="UP001165121">
    <property type="component" value="Unassembled WGS sequence"/>
</dbReference>